<feature type="region of interest" description="Disordered" evidence="1">
    <location>
        <begin position="731"/>
        <end position="783"/>
    </location>
</feature>
<feature type="non-terminal residue" evidence="2">
    <location>
        <position position="882"/>
    </location>
</feature>
<dbReference type="OrthoDB" id="6433614at2759"/>
<feature type="region of interest" description="Disordered" evidence="1">
    <location>
        <begin position="388"/>
        <end position="468"/>
    </location>
</feature>
<feature type="compositionally biased region" description="Basic and acidic residues" evidence="1">
    <location>
        <begin position="669"/>
        <end position="685"/>
    </location>
</feature>
<organism evidence="2 3">
    <name type="scientific">Stegodyphus mimosarum</name>
    <name type="common">African social velvet spider</name>
    <dbReference type="NCBI Taxonomy" id="407821"/>
    <lineage>
        <taxon>Eukaryota</taxon>
        <taxon>Metazoa</taxon>
        <taxon>Ecdysozoa</taxon>
        <taxon>Arthropoda</taxon>
        <taxon>Chelicerata</taxon>
        <taxon>Arachnida</taxon>
        <taxon>Araneae</taxon>
        <taxon>Araneomorphae</taxon>
        <taxon>Entelegynae</taxon>
        <taxon>Eresoidea</taxon>
        <taxon>Eresidae</taxon>
        <taxon>Stegodyphus</taxon>
    </lineage>
</organism>
<accession>A0A087TBY5</accession>
<feature type="compositionally biased region" description="Polar residues" evidence="1">
    <location>
        <begin position="388"/>
        <end position="403"/>
    </location>
</feature>
<feature type="region of interest" description="Disordered" evidence="1">
    <location>
        <begin position="503"/>
        <end position="529"/>
    </location>
</feature>
<feature type="region of interest" description="Disordered" evidence="1">
    <location>
        <begin position="661"/>
        <end position="708"/>
    </location>
</feature>
<gene>
    <name evidence="2" type="ORF">X975_15523</name>
</gene>
<evidence type="ECO:0000313" key="2">
    <source>
        <dbReference type="EMBL" id="KFM62624.1"/>
    </source>
</evidence>
<sequence length="882" mass="98236">MRPDISWKLLDSRNNDLWTLNDTDAATCYPESACRDRMYENNAEIFNHRQSILFLLKAQNLKEGSDLETDEGPLRKHRRLNWDHWTPVTAVVNMDRIRREGEALRSREGLKSNLLTRDVGILCSDLVPVNDKCVMVGTTGIAALKAKYGDDFTNFEIIQDIGYSSESSTHLSGDDGSGVGGDRYFNIRVYNYNTNKTPSKSFSSLKEELENSNCRKLENLGSSLGSSSAGTSFNDSGFGTADLAGGDTVDTSHSMHQFADPSEECVGLDEEELYGLEDESDYLEAVLETCMDFGPEGGEEESSKLEASDELHFTLSGIDSDDATDNFHNRSSFTTSAQVFYKMISVDSDNGELDIQTGDTGNIDDKNVKKFDSSTELECQTELPCLQKTPTHANSSAEGLSTSQKERKFSSSDSEQETFKSPLYSNSPGEWWKTSSRPKKILSSTPIRHLPDTLEPNTINMQGPKRKRDREITDIASSWKSSGRMTNRVRSWLKRCSNIPSDSTFQRKSSFRDGHSSGDDCNQGPRQAHVGEDLSSCDASCEYTSSSADEATSFSSSSYFFEEDSFQQKGRLDSYSMEGSFETVIREQCTLLMTDSETAQTSQLLPSPPATTTCSTICGCCKKNFGKYHAKREFHLKTSSDGDIRTHATCKTGSFHRFNSGPRNILSTDQKKKEKGCHHVPDMKSHLSSSLPNVLRRHSHSSDDDFKGSSVCRNGMKTKCLDPYCQHGIPGSRNLSSSSDVGRRRRRRSRKKSSSSNRSSRSVLHSGDSVRHRSRTLTGGTTTTVSLCGSRRRHFSQRSDFFGDSEANVRSENEIRLSDEKISAAEDVDCKELNIELEDRNITRRDSSSLLSPVESDVVLTQLEEQSTVSDQVWDGYQAQGF</sequence>
<reference evidence="2 3" key="1">
    <citation type="submission" date="2013-11" db="EMBL/GenBank/DDBJ databases">
        <title>Genome sequencing of Stegodyphus mimosarum.</title>
        <authorList>
            <person name="Bechsgaard J."/>
        </authorList>
    </citation>
    <scope>NUCLEOTIDE SEQUENCE [LARGE SCALE GENOMIC DNA]</scope>
</reference>
<name>A0A087TBY5_STEMI</name>
<dbReference type="EMBL" id="KK114513">
    <property type="protein sequence ID" value="KFM62624.1"/>
    <property type="molecule type" value="Genomic_DNA"/>
</dbReference>
<evidence type="ECO:0000313" key="3">
    <source>
        <dbReference type="Proteomes" id="UP000054359"/>
    </source>
</evidence>
<protein>
    <submittedName>
        <fullName evidence="2">Uncharacterized protein</fullName>
    </submittedName>
</protein>
<feature type="compositionally biased region" description="Basic residues" evidence="1">
    <location>
        <begin position="743"/>
        <end position="753"/>
    </location>
</feature>
<dbReference type="Proteomes" id="UP000054359">
    <property type="component" value="Unassembled WGS sequence"/>
</dbReference>
<proteinExistence type="predicted"/>
<dbReference type="AlphaFoldDB" id="A0A087TBY5"/>
<keyword evidence="3" id="KW-1185">Reference proteome</keyword>
<evidence type="ECO:0000256" key="1">
    <source>
        <dbReference type="SAM" id="MobiDB-lite"/>
    </source>
</evidence>